<reference evidence="2 3" key="1">
    <citation type="journal article" date="2018" name="Elife">
        <title>Firefly genomes illuminate parallel origins of bioluminescence in beetles.</title>
        <authorList>
            <person name="Fallon T.R."/>
            <person name="Lower S.E."/>
            <person name="Chang C.H."/>
            <person name="Bessho-Uehara M."/>
            <person name="Martin G.J."/>
            <person name="Bewick A.J."/>
            <person name="Behringer M."/>
            <person name="Debat H.J."/>
            <person name="Wong I."/>
            <person name="Day J.C."/>
            <person name="Suvorov A."/>
            <person name="Silva C.J."/>
            <person name="Stanger-Hall K.F."/>
            <person name="Hall D.W."/>
            <person name="Schmitz R.J."/>
            <person name="Nelson D.R."/>
            <person name="Lewis S.M."/>
            <person name="Shigenobu S."/>
            <person name="Bybee S.M."/>
            <person name="Larracuente A.M."/>
            <person name="Oba Y."/>
            <person name="Weng J.K."/>
        </authorList>
    </citation>
    <scope>NUCLEOTIDE SEQUENCE [LARGE SCALE GENOMIC DNA]</scope>
    <source>
        <strain evidence="2">1611_PpyrPB1</strain>
        <tissue evidence="2">Whole body</tissue>
    </source>
</reference>
<comment type="caution">
    <text evidence="2">The sequence shown here is derived from an EMBL/GenBank/DDBJ whole genome shotgun (WGS) entry which is preliminary data.</text>
</comment>
<accession>A0A5N4ATA1</accession>
<dbReference type="InParanoid" id="A0A5N4ATA1"/>
<name>A0A5N4ATA1_PHOPY</name>
<keyword evidence="3" id="KW-1185">Reference proteome</keyword>
<evidence type="ECO:0008006" key="4">
    <source>
        <dbReference type="Google" id="ProtNLM"/>
    </source>
</evidence>
<evidence type="ECO:0000313" key="2">
    <source>
        <dbReference type="EMBL" id="KAB0800483.1"/>
    </source>
</evidence>
<dbReference type="EMBL" id="VVIM01000004">
    <property type="protein sequence ID" value="KAB0800483.1"/>
    <property type="molecule type" value="Genomic_DNA"/>
</dbReference>
<feature type="region of interest" description="Disordered" evidence="1">
    <location>
        <begin position="316"/>
        <end position="350"/>
    </location>
</feature>
<protein>
    <recommendedName>
        <fullName evidence="4">Retrotransposon gag domain-containing protein</fullName>
    </recommendedName>
</protein>
<gene>
    <name evidence="2" type="ORF">PPYR_06223</name>
</gene>
<evidence type="ECO:0000256" key="1">
    <source>
        <dbReference type="SAM" id="MobiDB-lite"/>
    </source>
</evidence>
<proteinExistence type="predicted"/>
<sequence length="430" mass="49880">MPDNITIENLSNILQNMSLTTPTIQAAKAIADFLPTFSGDSSQLESFIKRCDTFYNSYGITADTALNNFSFNVLYSKLKDEVLNFVMGRPDLTTWPLIRTALRDHYGDRVDRQTLTREFLHMSIGRNENILDFLDRIGQMKSRLEIKISSESGTSAERKVLLMEQNEGNALGVLLSNVDDKVRLLLEIGNAKNLTEASDIVVRHFYNEQRINSMHHDSRQRPNQLPKFPNKTNTVTKRPFQNSFPFGQSYNNYTPHFDQTQVQRTPYRYEFNPRPNFPNRLYQHEFNPRSKFPSQPVNIQSPPVKQYFPTNSQVFGKPKDVFSPKNSYKPQNKPEPMSTTSRNPSIHHKQQQQYNYFRSDSKPNFISEEIHLAEADNEIYSKSDYNSDQYPCENDSDSRFCIENCDDVSYEYDSETCQNFQQLGLTQIDP</sequence>
<dbReference type="AlphaFoldDB" id="A0A5N4ATA1"/>
<organism evidence="2 3">
    <name type="scientific">Photinus pyralis</name>
    <name type="common">Common eastern firefly</name>
    <name type="synonym">Lampyris pyralis</name>
    <dbReference type="NCBI Taxonomy" id="7054"/>
    <lineage>
        <taxon>Eukaryota</taxon>
        <taxon>Metazoa</taxon>
        <taxon>Ecdysozoa</taxon>
        <taxon>Arthropoda</taxon>
        <taxon>Hexapoda</taxon>
        <taxon>Insecta</taxon>
        <taxon>Pterygota</taxon>
        <taxon>Neoptera</taxon>
        <taxon>Endopterygota</taxon>
        <taxon>Coleoptera</taxon>
        <taxon>Polyphaga</taxon>
        <taxon>Elateriformia</taxon>
        <taxon>Elateroidea</taxon>
        <taxon>Lampyridae</taxon>
        <taxon>Lampyrinae</taxon>
        <taxon>Photinus</taxon>
    </lineage>
</organism>
<dbReference type="Proteomes" id="UP000327044">
    <property type="component" value="Unassembled WGS sequence"/>
</dbReference>
<evidence type="ECO:0000313" key="3">
    <source>
        <dbReference type="Proteomes" id="UP000327044"/>
    </source>
</evidence>
<feature type="region of interest" description="Disordered" evidence="1">
    <location>
        <begin position="215"/>
        <end position="237"/>
    </location>
</feature>